<dbReference type="Proteomes" id="UP000184749">
    <property type="component" value="Plasmid pRgalIE4872a"/>
</dbReference>
<organism evidence="1 2">
    <name type="scientific">Rhizobium gallicum</name>
    <dbReference type="NCBI Taxonomy" id="56730"/>
    <lineage>
        <taxon>Bacteria</taxon>
        <taxon>Pseudomonadati</taxon>
        <taxon>Pseudomonadota</taxon>
        <taxon>Alphaproteobacteria</taxon>
        <taxon>Hyphomicrobiales</taxon>
        <taxon>Rhizobiaceae</taxon>
        <taxon>Rhizobium/Agrobacterium group</taxon>
        <taxon>Rhizobium</taxon>
    </lineage>
</organism>
<gene>
    <name evidence="1" type="ORF">IE4872_PA00085</name>
</gene>
<geneLocation type="plasmid" evidence="2">
    <name>prgalie4872a</name>
</geneLocation>
<proteinExistence type="predicted"/>
<keyword evidence="1" id="KW-0614">Plasmid</keyword>
<dbReference type="EMBL" id="CP017102">
    <property type="protein sequence ID" value="APO69831.1"/>
    <property type="molecule type" value="Genomic_DNA"/>
</dbReference>
<reference evidence="1 2" key="1">
    <citation type="submission" date="2016-09" db="EMBL/GenBank/DDBJ databases">
        <title>The complete genome sequences of Rhizobium gallicum, symbiovars gallicum and phaseoli, symbionts associated to common bean (Phaseolus vulgaris).</title>
        <authorList>
            <person name="Bustos P."/>
            <person name="Santamaria R.I."/>
            <person name="Perez-Carrascal O.M."/>
            <person name="Juarez S."/>
            <person name="Lozano L."/>
            <person name="Martinez-Flores I."/>
            <person name="Martinez-Romero E."/>
            <person name="Cevallos M."/>
            <person name="Romero D."/>
            <person name="Davila G."/>
            <person name="Gonzalez V."/>
        </authorList>
    </citation>
    <scope>NUCLEOTIDE SEQUENCE [LARGE SCALE GENOMIC DNA]</scope>
    <source>
        <strain evidence="1 2">IE4872</strain>
        <plasmid evidence="2">prgalie4872a</plasmid>
    </source>
</reference>
<sequence length="100" mass="10647">MTGTTIKTATAGAGYAYAKVFAGMEQRAIEAVFRQKQSQFVALCLCVGSVTMPSTTPQMSARQDVEGGSCHQARALLHISRGRLSALRSGSTLPLQRPCE</sequence>
<evidence type="ECO:0000313" key="2">
    <source>
        <dbReference type="Proteomes" id="UP000184749"/>
    </source>
</evidence>
<evidence type="ECO:0000313" key="1">
    <source>
        <dbReference type="EMBL" id="APO69831.1"/>
    </source>
</evidence>
<protein>
    <submittedName>
        <fullName evidence="1">Uncharacterized protein</fullName>
    </submittedName>
</protein>
<accession>A0A1L5NPK6</accession>
<dbReference type="AlphaFoldDB" id="A0A1L5NPK6"/>
<name>A0A1L5NPK6_9HYPH</name>